<comment type="caution">
    <text evidence="2">The sequence shown here is derived from an EMBL/GenBank/DDBJ whole genome shotgun (WGS) entry which is preliminary data.</text>
</comment>
<dbReference type="Gene3D" id="3.40.50.150">
    <property type="entry name" value="Vaccinia Virus protein VP39"/>
    <property type="match status" value="1"/>
</dbReference>
<feature type="domain" description="THUMP-like" evidence="1">
    <location>
        <begin position="348"/>
        <end position="420"/>
    </location>
</feature>
<dbReference type="GO" id="GO:0032259">
    <property type="term" value="P:methylation"/>
    <property type="evidence" value="ECO:0007669"/>
    <property type="project" value="UniProtKB-KW"/>
</dbReference>
<gene>
    <name evidence="2" type="ORF">ACFFF6_14940</name>
</gene>
<evidence type="ECO:0000313" key="3">
    <source>
        <dbReference type="Proteomes" id="UP001589793"/>
    </source>
</evidence>
<accession>A0ABV6RE35</accession>
<sequence length="429" mass="45700">MDPTTPAPTAAPDPPPDPLVAALELLLQPEGWELLASLPPYEEKDALSLGARLRGAGHSPELVSAVLTQSRLRARAADKFGEFARSMLFTPHGLEQATRLPVAALHARRFRDAAVASVADLGCGIGGDAMASAALGTDVLAVDRDPATVAVATINLRPFPAAQVRLGTAEDHDPALTEGIWLDPARRAPARGRTRRLHDPEEYEPPLSTVEALARRIGRDGQAGPLGAKLGPGIDHAALPGGTETQWLSWHGQVLEATCWFGPLAREGVRRSALVIGREGAHGIALREGAEVPDPDPGPVASHLYEPDGAVIRAGLIGQVAADLAAHTLDPTIAYLSSDARIASPFVHGYAVRDVMPFSLKRLTSYLREHRIGVLEIKKRGTAITPEELRRSLRPRRFGDESATLILTRIAGEQSVVVASPHRPQEPIA</sequence>
<reference evidence="2 3" key="1">
    <citation type="submission" date="2024-09" db="EMBL/GenBank/DDBJ databases">
        <authorList>
            <person name="Sun Q."/>
            <person name="Mori K."/>
        </authorList>
    </citation>
    <scope>NUCLEOTIDE SEQUENCE [LARGE SCALE GENOMIC DNA]</scope>
    <source>
        <strain evidence="2 3">CICC 10874</strain>
    </source>
</reference>
<dbReference type="GO" id="GO:0008168">
    <property type="term" value="F:methyltransferase activity"/>
    <property type="evidence" value="ECO:0007669"/>
    <property type="project" value="UniProtKB-KW"/>
</dbReference>
<dbReference type="InterPro" id="IPR029063">
    <property type="entry name" value="SAM-dependent_MTases_sf"/>
</dbReference>
<dbReference type="InterPro" id="IPR041497">
    <property type="entry name" value="Thump-like"/>
</dbReference>
<keyword evidence="3" id="KW-1185">Reference proteome</keyword>
<dbReference type="Pfam" id="PF18096">
    <property type="entry name" value="Thump_like"/>
    <property type="match status" value="1"/>
</dbReference>
<dbReference type="SUPFAM" id="SSF53335">
    <property type="entry name" value="S-adenosyl-L-methionine-dependent methyltransferases"/>
    <property type="match status" value="1"/>
</dbReference>
<evidence type="ECO:0000259" key="1">
    <source>
        <dbReference type="Pfam" id="PF18096"/>
    </source>
</evidence>
<name>A0ABV6RE35_9MICO</name>
<organism evidence="2 3">
    <name type="scientific">Brachybacterium hainanense</name>
    <dbReference type="NCBI Taxonomy" id="1541174"/>
    <lineage>
        <taxon>Bacteria</taxon>
        <taxon>Bacillati</taxon>
        <taxon>Actinomycetota</taxon>
        <taxon>Actinomycetes</taxon>
        <taxon>Micrococcales</taxon>
        <taxon>Dermabacteraceae</taxon>
        <taxon>Brachybacterium</taxon>
    </lineage>
</organism>
<protein>
    <submittedName>
        <fullName evidence="2">SAM-dependent methyltransferase</fullName>
    </submittedName>
</protein>
<proteinExistence type="predicted"/>
<keyword evidence="2" id="KW-0808">Transferase</keyword>
<dbReference type="RefSeq" id="WP_376982127.1">
    <property type="nucleotide sequence ID" value="NZ_JBHLSV010000021.1"/>
</dbReference>
<keyword evidence="2" id="KW-0489">Methyltransferase</keyword>
<evidence type="ECO:0000313" key="2">
    <source>
        <dbReference type="EMBL" id="MFC0675258.1"/>
    </source>
</evidence>
<dbReference type="CDD" id="cd02440">
    <property type="entry name" value="AdoMet_MTases"/>
    <property type="match status" value="1"/>
</dbReference>
<dbReference type="Proteomes" id="UP001589793">
    <property type="component" value="Unassembled WGS sequence"/>
</dbReference>
<dbReference type="EMBL" id="JBHLSV010000021">
    <property type="protein sequence ID" value="MFC0675258.1"/>
    <property type="molecule type" value="Genomic_DNA"/>
</dbReference>